<dbReference type="Proteomes" id="UP001596977">
    <property type="component" value="Unassembled WGS sequence"/>
</dbReference>
<evidence type="ECO:0000313" key="2">
    <source>
        <dbReference type="EMBL" id="MFD0948432.1"/>
    </source>
</evidence>
<dbReference type="Pfam" id="PF13527">
    <property type="entry name" value="Acetyltransf_9"/>
    <property type="match status" value="1"/>
</dbReference>
<gene>
    <name evidence="2" type="ORF">ACFQ1E_18990</name>
</gene>
<protein>
    <submittedName>
        <fullName evidence="2">GNAT family N-acetyltransferase</fullName>
        <ecNumber evidence="2">2.3.-.-</ecNumber>
    </submittedName>
</protein>
<dbReference type="InterPro" id="IPR016181">
    <property type="entry name" value="Acyl_CoA_acyltransferase"/>
</dbReference>
<sequence length="174" mass="18231">MIALVPLSDIDPAKVEALLDRAFGPGRRQRTAYRVREGMAAIDDLGFAALRDDGALAGTIQCWPVALACDGGDSVPMVMVGPVAVEPEWQQAGIGRALMARMLEAADASALPGAGALMMIGDPEYYGRFFGFTADRTGGWRLPGPYEQRRLLARGGDVPGCAGTVGPRALKAAA</sequence>
<dbReference type="GO" id="GO:0016746">
    <property type="term" value="F:acyltransferase activity"/>
    <property type="evidence" value="ECO:0007669"/>
    <property type="project" value="UniProtKB-KW"/>
</dbReference>
<evidence type="ECO:0000259" key="1">
    <source>
        <dbReference type="PROSITE" id="PS51186"/>
    </source>
</evidence>
<keyword evidence="2" id="KW-0808">Transferase</keyword>
<dbReference type="RefSeq" id="WP_264946346.1">
    <property type="nucleotide sequence ID" value="NZ_JAPDRA010000012.1"/>
</dbReference>
<keyword evidence="2" id="KW-0012">Acyltransferase</keyword>
<dbReference type="SUPFAM" id="SSF55729">
    <property type="entry name" value="Acyl-CoA N-acyltransferases (Nat)"/>
    <property type="match status" value="1"/>
</dbReference>
<reference evidence="3" key="1">
    <citation type="journal article" date="2019" name="Int. J. Syst. Evol. Microbiol.">
        <title>The Global Catalogue of Microorganisms (GCM) 10K type strain sequencing project: providing services to taxonomists for standard genome sequencing and annotation.</title>
        <authorList>
            <consortium name="The Broad Institute Genomics Platform"/>
            <consortium name="The Broad Institute Genome Sequencing Center for Infectious Disease"/>
            <person name="Wu L."/>
            <person name="Ma J."/>
        </authorList>
    </citation>
    <scope>NUCLEOTIDE SEQUENCE [LARGE SCALE GENOMIC DNA]</scope>
    <source>
        <strain evidence="3">CCUG 62982</strain>
    </source>
</reference>
<dbReference type="Gene3D" id="3.40.630.30">
    <property type="match status" value="1"/>
</dbReference>
<dbReference type="PROSITE" id="PS51186">
    <property type="entry name" value="GNAT"/>
    <property type="match status" value="1"/>
</dbReference>
<dbReference type="EMBL" id="JBHTJG010000012">
    <property type="protein sequence ID" value="MFD0948432.1"/>
    <property type="molecule type" value="Genomic_DNA"/>
</dbReference>
<organism evidence="2 3">
    <name type="scientific">Sphingomonas canadensis</name>
    <dbReference type="NCBI Taxonomy" id="1219257"/>
    <lineage>
        <taxon>Bacteria</taxon>
        <taxon>Pseudomonadati</taxon>
        <taxon>Pseudomonadota</taxon>
        <taxon>Alphaproteobacteria</taxon>
        <taxon>Sphingomonadales</taxon>
        <taxon>Sphingomonadaceae</taxon>
        <taxon>Sphingomonas</taxon>
    </lineage>
</organism>
<name>A0ABW3HB80_9SPHN</name>
<dbReference type="CDD" id="cd04301">
    <property type="entry name" value="NAT_SF"/>
    <property type="match status" value="1"/>
</dbReference>
<feature type="domain" description="N-acetyltransferase" evidence="1">
    <location>
        <begin position="2"/>
        <end position="152"/>
    </location>
</feature>
<dbReference type="EC" id="2.3.-.-" evidence="2"/>
<evidence type="ECO:0000313" key="3">
    <source>
        <dbReference type="Proteomes" id="UP001596977"/>
    </source>
</evidence>
<comment type="caution">
    <text evidence="2">The sequence shown here is derived from an EMBL/GenBank/DDBJ whole genome shotgun (WGS) entry which is preliminary data.</text>
</comment>
<dbReference type="InterPro" id="IPR000182">
    <property type="entry name" value="GNAT_dom"/>
</dbReference>
<accession>A0ABW3HB80</accession>
<proteinExistence type="predicted"/>
<keyword evidence="3" id="KW-1185">Reference proteome</keyword>